<proteinExistence type="predicted"/>
<dbReference type="Proteomes" id="UP000683360">
    <property type="component" value="Unassembled WGS sequence"/>
</dbReference>
<comment type="caution">
    <text evidence="4">The sequence shown here is derived from an EMBL/GenBank/DDBJ whole genome shotgun (WGS) entry which is preliminary data.</text>
</comment>
<feature type="domain" description="HTH CENPB-type" evidence="3">
    <location>
        <begin position="28"/>
        <end position="105"/>
    </location>
</feature>
<sequence>MSKLKASKLYNIPRTTLLRRLKTMDLDSPATKPTVLAIKDEEALVGHILRMEERGFGLTITDVRKLAYEIAVRSGRKHCFNNDKKSAGYDWWQGFRDRHPCLSVRIPEGLSAARSSMLNPNVISAYFQKLGSFMDKLNIKDKPQQIFNADETGVSTVHDPSKVVGKRGKKSVHSKTSGERGENVTALCCVNAEARVLPPMLIFKGQRRPVLLILDGHSSHITVDLLETAVSNQIEMFCLPPHTTHWTQPLDRSVFGPLKRSYNLCCEAFLRQNPGRIVTRYDFCGLFKQAFNEKMNLVNIFSGFRATGIFPFKPNAIPIEAYGPSKTSVLNVEVEASIENGHDVSKDQNQSRLTTTANEEQSVSAVNPQVPSTSSEKTYLREILRTPEVV</sequence>
<feature type="region of interest" description="Disordered" evidence="2">
    <location>
        <begin position="340"/>
        <end position="372"/>
    </location>
</feature>
<dbReference type="EMBL" id="CAJPWZ010002106">
    <property type="protein sequence ID" value="CAG2230816.1"/>
    <property type="molecule type" value="Genomic_DNA"/>
</dbReference>
<accession>A0A8S3TBF1</accession>
<keyword evidence="1" id="KW-0238">DNA-binding</keyword>
<dbReference type="GO" id="GO:0005634">
    <property type="term" value="C:nucleus"/>
    <property type="evidence" value="ECO:0007669"/>
    <property type="project" value="TreeGrafter"/>
</dbReference>
<dbReference type="AlphaFoldDB" id="A0A8S3TBF1"/>
<dbReference type="Pfam" id="PF03184">
    <property type="entry name" value="DDE_1"/>
    <property type="match status" value="1"/>
</dbReference>
<feature type="compositionally biased region" description="Basic residues" evidence="2">
    <location>
        <begin position="164"/>
        <end position="173"/>
    </location>
</feature>
<dbReference type="GO" id="GO:0003677">
    <property type="term" value="F:DNA binding"/>
    <property type="evidence" value="ECO:0007669"/>
    <property type="project" value="UniProtKB-KW"/>
</dbReference>
<gene>
    <name evidence="4" type="ORF">MEDL_43668</name>
</gene>
<dbReference type="OrthoDB" id="6779830at2759"/>
<evidence type="ECO:0000259" key="3">
    <source>
        <dbReference type="PROSITE" id="PS51253"/>
    </source>
</evidence>
<feature type="region of interest" description="Disordered" evidence="2">
    <location>
        <begin position="158"/>
        <end position="177"/>
    </location>
</feature>
<dbReference type="PANTHER" id="PTHR19303">
    <property type="entry name" value="TRANSPOSON"/>
    <property type="match status" value="1"/>
</dbReference>
<keyword evidence="5" id="KW-1185">Reference proteome</keyword>
<evidence type="ECO:0000313" key="4">
    <source>
        <dbReference type="EMBL" id="CAG2230816.1"/>
    </source>
</evidence>
<dbReference type="InterPro" id="IPR050863">
    <property type="entry name" value="CenT-Element_Derived"/>
</dbReference>
<evidence type="ECO:0000256" key="2">
    <source>
        <dbReference type="SAM" id="MobiDB-lite"/>
    </source>
</evidence>
<feature type="compositionally biased region" description="Polar residues" evidence="2">
    <location>
        <begin position="347"/>
        <end position="372"/>
    </location>
</feature>
<dbReference type="PROSITE" id="PS51253">
    <property type="entry name" value="HTH_CENPB"/>
    <property type="match status" value="1"/>
</dbReference>
<evidence type="ECO:0000313" key="5">
    <source>
        <dbReference type="Proteomes" id="UP000683360"/>
    </source>
</evidence>
<dbReference type="InterPro" id="IPR006600">
    <property type="entry name" value="HTH_CenpB_DNA-bd_dom"/>
</dbReference>
<dbReference type="PANTHER" id="PTHR19303:SF74">
    <property type="entry name" value="POGO TRANSPOSABLE ELEMENT WITH KRAB DOMAIN"/>
    <property type="match status" value="1"/>
</dbReference>
<protein>
    <recommendedName>
        <fullName evidence="3">HTH CENPB-type domain-containing protein</fullName>
    </recommendedName>
</protein>
<organism evidence="4 5">
    <name type="scientific">Mytilus edulis</name>
    <name type="common">Blue mussel</name>
    <dbReference type="NCBI Taxonomy" id="6550"/>
    <lineage>
        <taxon>Eukaryota</taxon>
        <taxon>Metazoa</taxon>
        <taxon>Spiralia</taxon>
        <taxon>Lophotrochozoa</taxon>
        <taxon>Mollusca</taxon>
        <taxon>Bivalvia</taxon>
        <taxon>Autobranchia</taxon>
        <taxon>Pteriomorphia</taxon>
        <taxon>Mytilida</taxon>
        <taxon>Mytiloidea</taxon>
        <taxon>Mytilidae</taxon>
        <taxon>Mytilinae</taxon>
        <taxon>Mytilus</taxon>
    </lineage>
</organism>
<name>A0A8S3TBF1_MYTED</name>
<evidence type="ECO:0000256" key="1">
    <source>
        <dbReference type="ARBA" id="ARBA00023125"/>
    </source>
</evidence>
<dbReference type="InterPro" id="IPR004875">
    <property type="entry name" value="DDE_SF_endonuclease_dom"/>
</dbReference>
<reference evidence="4" key="1">
    <citation type="submission" date="2021-03" db="EMBL/GenBank/DDBJ databases">
        <authorList>
            <person name="Bekaert M."/>
        </authorList>
    </citation>
    <scope>NUCLEOTIDE SEQUENCE</scope>
</reference>